<dbReference type="InterPro" id="IPR011701">
    <property type="entry name" value="MFS"/>
</dbReference>
<feature type="transmembrane region" description="Helical" evidence="6">
    <location>
        <begin position="40"/>
        <end position="61"/>
    </location>
</feature>
<dbReference type="GO" id="GO:0022857">
    <property type="term" value="F:transmembrane transporter activity"/>
    <property type="evidence" value="ECO:0007669"/>
    <property type="project" value="InterPro"/>
</dbReference>
<dbReference type="AlphaFoldDB" id="A0A5B0EPH3"/>
<feature type="transmembrane region" description="Helical" evidence="6">
    <location>
        <begin position="347"/>
        <end position="367"/>
    </location>
</feature>
<reference evidence="7 8" key="1">
    <citation type="submission" date="2019-07" db="EMBL/GenBank/DDBJ databases">
        <title>Analysis of the biochemical properties, biological activity and biotechnological potential of siderophores and biosurfactants produced by Antarctic psychrotolerant bacteria.</title>
        <authorList>
            <person name="Styczynski M."/>
            <person name="Krucon T."/>
            <person name="Decewicz P."/>
            <person name="Dziewit L."/>
        </authorList>
    </citation>
    <scope>NUCLEOTIDE SEQUENCE [LARGE SCALE GENOMIC DNA]</scope>
    <source>
        <strain evidence="7 8">ANT_H27</strain>
    </source>
</reference>
<dbReference type="EMBL" id="VOBL01000001">
    <property type="protein sequence ID" value="KAA0979650.1"/>
    <property type="molecule type" value="Genomic_DNA"/>
</dbReference>
<comment type="caution">
    <text evidence="7">The sequence shown here is derived from an EMBL/GenBank/DDBJ whole genome shotgun (WGS) entry which is preliminary data.</text>
</comment>
<feature type="transmembrane region" description="Helical" evidence="6">
    <location>
        <begin position="373"/>
        <end position="391"/>
    </location>
</feature>
<dbReference type="RefSeq" id="WP_149618274.1">
    <property type="nucleotide sequence ID" value="NZ_VOBL01000001.1"/>
</dbReference>
<keyword evidence="2" id="KW-1003">Cell membrane</keyword>
<dbReference type="PANTHER" id="PTHR23513">
    <property type="entry name" value="INTEGRAL MEMBRANE EFFLUX PROTEIN-RELATED"/>
    <property type="match status" value="1"/>
</dbReference>
<keyword evidence="4 6" id="KW-1133">Transmembrane helix</keyword>
<proteinExistence type="predicted"/>
<feature type="transmembrane region" description="Helical" evidence="6">
    <location>
        <begin position="157"/>
        <end position="188"/>
    </location>
</feature>
<feature type="transmembrane region" description="Helical" evidence="6">
    <location>
        <begin position="12"/>
        <end position="34"/>
    </location>
</feature>
<evidence type="ECO:0000256" key="1">
    <source>
        <dbReference type="ARBA" id="ARBA00004651"/>
    </source>
</evidence>
<dbReference type="CDD" id="cd06173">
    <property type="entry name" value="MFS_MefA_like"/>
    <property type="match status" value="1"/>
</dbReference>
<dbReference type="Gene3D" id="1.20.1250.20">
    <property type="entry name" value="MFS general substrate transporter like domains"/>
    <property type="match status" value="1"/>
</dbReference>
<evidence type="ECO:0000256" key="4">
    <source>
        <dbReference type="ARBA" id="ARBA00022989"/>
    </source>
</evidence>
<evidence type="ECO:0000256" key="3">
    <source>
        <dbReference type="ARBA" id="ARBA00022692"/>
    </source>
</evidence>
<comment type="subcellular location">
    <subcellularLocation>
        <location evidence="1">Cell membrane</location>
        <topology evidence="1">Multi-pass membrane protein</topology>
    </subcellularLocation>
</comment>
<dbReference type="Proteomes" id="UP000323856">
    <property type="component" value="Unassembled WGS sequence"/>
</dbReference>
<dbReference type="OrthoDB" id="145388at2"/>
<organism evidence="7 8">
    <name type="scientific">Paeniglutamicibacter gangotriensis</name>
    <dbReference type="NCBI Taxonomy" id="254787"/>
    <lineage>
        <taxon>Bacteria</taxon>
        <taxon>Bacillati</taxon>
        <taxon>Actinomycetota</taxon>
        <taxon>Actinomycetes</taxon>
        <taxon>Micrococcales</taxon>
        <taxon>Micrococcaceae</taxon>
        <taxon>Paeniglutamicibacter</taxon>
    </lineage>
</organism>
<evidence type="ECO:0000256" key="2">
    <source>
        <dbReference type="ARBA" id="ARBA00022475"/>
    </source>
</evidence>
<evidence type="ECO:0000313" key="8">
    <source>
        <dbReference type="Proteomes" id="UP000323856"/>
    </source>
</evidence>
<feature type="transmembrane region" description="Helical" evidence="6">
    <location>
        <begin position="254"/>
        <end position="272"/>
    </location>
</feature>
<dbReference type="GO" id="GO:0005886">
    <property type="term" value="C:plasma membrane"/>
    <property type="evidence" value="ECO:0007669"/>
    <property type="project" value="UniProtKB-SubCell"/>
</dbReference>
<feature type="transmembrane region" description="Helical" evidence="6">
    <location>
        <begin position="220"/>
        <end position="242"/>
    </location>
</feature>
<keyword evidence="3 6" id="KW-0812">Transmembrane</keyword>
<name>A0A5B0EPH3_9MICC</name>
<protein>
    <submittedName>
        <fullName evidence="7">MFS transporter</fullName>
    </submittedName>
</protein>
<sequence length="402" mass="41632">MSLGRRYRRLWAGHAASNFGDGISYVAIPLLATALTTNPLLVAGLPMVYSAAKFLVVLPVGAVVDRMDRKKILGVSNLGRSILLAVLAVLVATGTGSLPALYVVFTLIGLLETASDNSALAILPSLVDSKDLDRANIQISATQLVADEFIGPPLGGLLFAAAMALPLAATAGAYAAAAFLFLGVVGTFRPGRRPGPRSSLHREVVEGATWLARHPLLRSLAVIGGLASIGYMMPFSILVLFVQDVLGLGSAGHGILLSVSALGGLGGAAVVVPLRRRIGYGATTAGSLLVGAASLLAIFLTDVPWVAGFFLATYILHAVIFSICVSSLRQRLVPDQLRGRVNAVSKLFALAGLSVGAGLGGLLASAFDLAVPFLAGTVVFILCAAIAWPNLRRWERAATDHA</sequence>
<feature type="transmembrane region" description="Helical" evidence="6">
    <location>
        <begin position="279"/>
        <end position="299"/>
    </location>
</feature>
<evidence type="ECO:0000313" key="7">
    <source>
        <dbReference type="EMBL" id="KAA0979650.1"/>
    </source>
</evidence>
<dbReference type="PANTHER" id="PTHR23513:SF6">
    <property type="entry name" value="MAJOR FACILITATOR SUPERFAMILY ASSOCIATED DOMAIN-CONTAINING PROTEIN"/>
    <property type="match status" value="1"/>
</dbReference>
<evidence type="ECO:0000256" key="5">
    <source>
        <dbReference type="ARBA" id="ARBA00023136"/>
    </source>
</evidence>
<feature type="transmembrane region" description="Helical" evidence="6">
    <location>
        <begin position="305"/>
        <end position="326"/>
    </location>
</feature>
<dbReference type="InterPro" id="IPR036259">
    <property type="entry name" value="MFS_trans_sf"/>
</dbReference>
<accession>A0A5B0EPH3</accession>
<keyword evidence="5 6" id="KW-0472">Membrane</keyword>
<evidence type="ECO:0000256" key="6">
    <source>
        <dbReference type="SAM" id="Phobius"/>
    </source>
</evidence>
<feature type="transmembrane region" description="Helical" evidence="6">
    <location>
        <begin position="82"/>
        <end position="108"/>
    </location>
</feature>
<dbReference type="SUPFAM" id="SSF103473">
    <property type="entry name" value="MFS general substrate transporter"/>
    <property type="match status" value="1"/>
</dbReference>
<dbReference type="Pfam" id="PF07690">
    <property type="entry name" value="MFS_1"/>
    <property type="match status" value="1"/>
</dbReference>
<gene>
    <name evidence="7" type="ORF">FQ154_00330</name>
</gene>